<evidence type="ECO:0000256" key="1">
    <source>
        <dbReference type="SAM" id="MobiDB-lite"/>
    </source>
</evidence>
<comment type="caution">
    <text evidence="2">The sequence shown here is derived from an EMBL/GenBank/DDBJ whole genome shotgun (WGS) entry which is preliminary data.</text>
</comment>
<reference evidence="2 3" key="1">
    <citation type="submission" date="2020-08" db="EMBL/GenBank/DDBJ databases">
        <title>Genomic Encyclopedia of Type Strains, Phase IV (KMG-V): Genome sequencing to study the core and pangenomes of soil and plant-associated prokaryotes.</title>
        <authorList>
            <person name="Whitman W."/>
        </authorList>
    </citation>
    <scope>NUCLEOTIDE SEQUENCE [LARGE SCALE GENOMIC DNA]</scope>
    <source>
        <strain evidence="2 3">M8UP14</strain>
    </source>
</reference>
<dbReference type="EMBL" id="JACHIP010000033">
    <property type="protein sequence ID" value="MBB5061251.1"/>
    <property type="molecule type" value="Genomic_DNA"/>
</dbReference>
<dbReference type="Proteomes" id="UP000540989">
    <property type="component" value="Unassembled WGS sequence"/>
</dbReference>
<protein>
    <submittedName>
        <fullName evidence="2">Uncharacterized protein</fullName>
    </submittedName>
</protein>
<accession>A0A7W7ZJV4</accession>
<organism evidence="2 3">
    <name type="scientific">Granulicella aggregans</name>
    <dbReference type="NCBI Taxonomy" id="474949"/>
    <lineage>
        <taxon>Bacteria</taxon>
        <taxon>Pseudomonadati</taxon>
        <taxon>Acidobacteriota</taxon>
        <taxon>Terriglobia</taxon>
        <taxon>Terriglobales</taxon>
        <taxon>Acidobacteriaceae</taxon>
        <taxon>Granulicella</taxon>
    </lineage>
</organism>
<sequence>MTFRSQNPSGFRFPPEISCSKEDLPDAPAYVFRHQTLGLLGRIVLRDSPRGRTHITSEVAGDPLDPYTAQRMAVLEPITRQILRRLEEIQGAAQPEAEREKAQHTPSFGESKERIASQLVPCDRCAKHVAPADPRSRRDRCRTF</sequence>
<proteinExistence type="predicted"/>
<evidence type="ECO:0000313" key="3">
    <source>
        <dbReference type="Proteomes" id="UP000540989"/>
    </source>
</evidence>
<keyword evidence="3" id="KW-1185">Reference proteome</keyword>
<feature type="region of interest" description="Disordered" evidence="1">
    <location>
        <begin position="89"/>
        <end position="113"/>
    </location>
</feature>
<evidence type="ECO:0000313" key="2">
    <source>
        <dbReference type="EMBL" id="MBB5061251.1"/>
    </source>
</evidence>
<dbReference type="AlphaFoldDB" id="A0A7W7ZJV4"/>
<name>A0A7W7ZJV4_9BACT</name>
<gene>
    <name evidence="2" type="ORF">HDF16_005987</name>
</gene>